<evidence type="ECO:0000259" key="2">
    <source>
        <dbReference type="Pfam" id="PF13539"/>
    </source>
</evidence>
<feature type="compositionally biased region" description="Basic and acidic residues" evidence="1">
    <location>
        <begin position="308"/>
        <end position="323"/>
    </location>
</feature>
<feature type="compositionally biased region" description="Basic and acidic residues" evidence="1">
    <location>
        <begin position="248"/>
        <end position="302"/>
    </location>
</feature>
<comment type="caution">
    <text evidence="3">The sequence shown here is derived from an EMBL/GenBank/DDBJ whole genome shotgun (WGS) entry which is preliminary data.</text>
</comment>
<dbReference type="Pfam" id="PF13539">
    <property type="entry name" value="Peptidase_M15_4"/>
    <property type="match status" value="1"/>
</dbReference>
<proteinExistence type="predicted"/>
<dbReference type="EMBL" id="ASRX01000088">
    <property type="protein sequence ID" value="EYF01120.1"/>
    <property type="molecule type" value="Genomic_DNA"/>
</dbReference>
<name>A0A017SX04_9BACT</name>
<evidence type="ECO:0000313" key="3">
    <source>
        <dbReference type="EMBL" id="EYF01120.1"/>
    </source>
</evidence>
<dbReference type="STRING" id="1192034.CAP_8625"/>
<dbReference type="AlphaFoldDB" id="A0A017SX04"/>
<dbReference type="InterPro" id="IPR039561">
    <property type="entry name" value="Peptidase_M15C"/>
</dbReference>
<feature type="region of interest" description="Disordered" evidence="1">
    <location>
        <begin position="248"/>
        <end position="323"/>
    </location>
</feature>
<keyword evidence="4" id="KW-1185">Reference proteome</keyword>
<gene>
    <name evidence="3" type="ORF">CAP_8625</name>
</gene>
<protein>
    <submittedName>
        <fullName evidence="3">TPR repeat-containing protein</fullName>
    </submittedName>
</protein>
<dbReference type="GO" id="GO:0008233">
    <property type="term" value="F:peptidase activity"/>
    <property type="evidence" value="ECO:0007669"/>
    <property type="project" value="InterPro"/>
</dbReference>
<dbReference type="InterPro" id="IPR009045">
    <property type="entry name" value="Zn_M74/Hedgehog-like"/>
</dbReference>
<accession>A0A017SX04</accession>
<dbReference type="Proteomes" id="UP000019678">
    <property type="component" value="Unassembled WGS sequence"/>
</dbReference>
<feature type="domain" description="Peptidase M15C" evidence="2">
    <location>
        <begin position="163"/>
        <end position="236"/>
    </location>
</feature>
<dbReference type="SUPFAM" id="SSF55166">
    <property type="entry name" value="Hedgehog/DD-peptidase"/>
    <property type="match status" value="1"/>
</dbReference>
<organism evidence="3 4">
    <name type="scientific">Chondromyces apiculatus DSM 436</name>
    <dbReference type="NCBI Taxonomy" id="1192034"/>
    <lineage>
        <taxon>Bacteria</taxon>
        <taxon>Pseudomonadati</taxon>
        <taxon>Myxococcota</taxon>
        <taxon>Polyangia</taxon>
        <taxon>Polyangiales</taxon>
        <taxon>Polyangiaceae</taxon>
        <taxon>Chondromyces</taxon>
    </lineage>
</organism>
<reference evidence="3 4" key="1">
    <citation type="submission" date="2013-05" db="EMBL/GenBank/DDBJ databases">
        <title>Genome assembly of Chondromyces apiculatus DSM 436.</title>
        <authorList>
            <person name="Sharma G."/>
            <person name="Khatri I."/>
            <person name="Kaur C."/>
            <person name="Mayilraj S."/>
            <person name="Subramanian S."/>
        </authorList>
    </citation>
    <scope>NUCLEOTIDE SEQUENCE [LARGE SCALE GENOMIC DNA]</scope>
    <source>
        <strain evidence="3 4">DSM 436</strain>
    </source>
</reference>
<dbReference type="eggNOG" id="ENOG5030J6Q">
    <property type="taxonomic scope" value="Bacteria"/>
</dbReference>
<sequence length="323" mass="35139">MGSPLGNRSEERGRALVRALVVTAVALLALLPTLTAPPALAKESKGPSEYGCRVQKPQAFLKRGSFVIHGQLDGAKQTKAVRYLTEHYGHVDETLTAAWNGQSARSEAKSMRFMGLPISVHAKMAPALACVEKRIQQKCRGKSAYTPRAIGGFRGANTYRGGEVSNHLFGIAIDIDPDRNPCCGCVDPWPSHPLCKLKGRTAEERTAMPSCWIKSFERFGFYWLGDDTLEDTMHFEFLGDPDKVNPAAEKRAAEKRAAEKRAADKVAAEKRAADKTSADKAAAEKKAAEKAAAEKRAAERASSRKRTDKTGDRKRTEGKAGGK</sequence>
<evidence type="ECO:0000313" key="4">
    <source>
        <dbReference type="Proteomes" id="UP000019678"/>
    </source>
</evidence>
<evidence type="ECO:0000256" key="1">
    <source>
        <dbReference type="SAM" id="MobiDB-lite"/>
    </source>
</evidence>